<proteinExistence type="inferred from homology"/>
<sequence>MDLTTRIADLIEPTLDDMGYELVRVQLFGGQRQTLQIMAERKDGGMGIEDCSAISHAVSAILDVEDPIAGAYHLEVSSPGLDRPLTRAKDFDVWAGFDAKVELAQPHDGRKRFSGQLLGRDPETDEVKLRLVETDEEVSIPRHAIGKAKLVLNDALLAWAKAQQDEEEAGETDAAADNDDN</sequence>
<dbReference type="PANTHER" id="PTHR33867:SF1">
    <property type="entry name" value="RIBOSOME MATURATION FACTOR RIMP"/>
    <property type="match status" value="1"/>
</dbReference>
<dbReference type="NCBIfam" id="NF000932">
    <property type="entry name" value="PRK00092.2-5"/>
    <property type="match status" value="1"/>
</dbReference>
<dbReference type="Pfam" id="PF02576">
    <property type="entry name" value="RimP_N"/>
    <property type="match status" value="1"/>
</dbReference>
<dbReference type="SUPFAM" id="SSF75420">
    <property type="entry name" value="YhbC-like, N-terminal domain"/>
    <property type="match status" value="1"/>
</dbReference>
<comment type="similarity">
    <text evidence="3">Belongs to the RimP family.</text>
</comment>
<evidence type="ECO:0000256" key="3">
    <source>
        <dbReference type="HAMAP-Rule" id="MF_01077"/>
    </source>
</evidence>
<dbReference type="InterPro" id="IPR028989">
    <property type="entry name" value="RimP_N"/>
</dbReference>
<dbReference type="GO" id="GO:0005829">
    <property type="term" value="C:cytosol"/>
    <property type="evidence" value="ECO:0007669"/>
    <property type="project" value="TreeGrafter"/>
</dbReference>
<evidence type="ECO:0000256" key="1">
    <source>
        <dbReference type="ARBA" id="ARBA00022490"/>
    </source>
</evidence>
<evidence type="ECO:0000313" key="8">
    <source>
        <dbReference type="Proteomes" id="UP000219621"/>
    </source>
</evidence>
<feature type="compositionally biased region" description="Acidic residues" evidence="4">
    <location>
        <begin position="165"/>
        <end position="181"/>
    </location>
</feature>
<dbReference type="Gene3D" id="3.30.300.70">
    <property type="entry name" value="RimP-like superfamily, N-terminal"/>
    <property type="match status" value="1"/>
</dbReference>
<evidence type="ECO:0000313" key="7">
    <source>
        <dbReference type="EMBL" id="SOD92035.1"/>
    </source>
</evidence>
<keyword evidence="1 3" id="KW-0963">Cytoplasm</keyword>
<protein>
    <recommendedName>
        <fullName evidence="3">Ribosome maturation factor RimP</fullName>
    </recommendedName>
</protein>
<comment type="function">
    <text evidence="3">Required for maturation of 30S ribosomal subunits.</text>
</comment>
<dbReference type="EMBL" id="OCNJ01000002">
    <property type="protein sequence ID" value="SOD92035.1"/>
    <property type="molecule type" value="Genomic_DNA"/>
</dbReference>
<evidence type="ECO:0000259" key="6">
    <source>
        <dbReference type="Pfam" id="PF17384"/>
    </source>
</evidence>
<dbReference type="GO" id="GO:0000028">
    <property type="term" value="P:ribosomal small subunit assembly"/>
    <property type="evidence" value="ECO:0007669"/>
    <property type="project" value="TreeGrafter"/>
</dbReference>
<feature type="domain" description="Ribosome maturation factor RimP N-terminal" evidence="5">
    <location>
        <begin position="10"/>
        <end position="82"/>
    </location>
</feature>
<name>A0A286G968_9PROT</name>
<dbReference type="Proteomes" id="UP000219621">
    <property type="component" value="Unassembled WGS sequence"/>
</dbReference>
<accession>A0A286G968</accession>
<dbReference type="InterPro" id="IPR003728">
    <property type="entry name" value="Ribosome_maturation_RimP"/>
</dbReference>
<dbReference type="FunFam" id="3.30.300.70:FF:000001">
    <property type="entry name" value="Ribosome maturation factor RimP"/>
    <property type="match status" value="1"/>
</dbReference>
<dbReference type="SUPFAM" id="SSF74942">
    <property type="entry name" value="YhbC-like, C-terminal domain"/>
    <property type="match status" value="1"/>
</dbReference>
<reference evidence="7 8" key="1">
    <citation type="submission" date="2017-09" db="EMBL/GenBank/DDBJ databases">
        <authorList>
            <person name="Ehlers B."/>
            <person name="Leendertz F.H."/>
        </authorList>
    </citation>
    <scope>NUCLEOTIDE SEQUENCE [LARGE SCALE GENOMIC DNA]</scope>
    <source>
        <strain evidence="7 8">USBA 140</strain>
    </source>
</reference>
<dbReference type="Gene3D" id="2.30.30.180">
    <property type="entry name" value="Ribosome maturation factor RimP, C-terminal domain"/>
    <property type="match status" value="1"/>
</dbReference>
<organism evidence="7 8">
    <name type="scientific">Caenispirillum bisanense</name>
    <dbReference type="NCBI Taxonomy" id="414052"/>
    <lineage>
        <taxon>Bacteria</taxon>
        <taxon>Pseudomonadati</taxon>
        <taxon>Pseudomonadota</taxon>
        <taxon>Alphaproteobacteria</taxon>
        <taxon>Rhodospirillales</taxon>
        <taxon>Novispirillaceae</taxon>
        <taxon>Caenispirillum</taxon>
    </lineage>
</organism>
<dbReference type="Pfam" id="PF17384">
    <property type="entry name" value="DUF150_C"/>
    <property type="match status" value="1"/>
</dbReference>
<dbReference type="InterPro" id="IPR028998">
    <property type="entry name" value="RimP_C"/>
</dbReference>
<dbReference type="HAMAP" id="MF_01077">
    <property type="entry name" value="RimP"/>
    <property type="match status" value="1"/>
</dbReference>
<feature type="region of interest" description="Disordered" evidence="4">
    <location>
        <begin position="162"/>
        <end position="181"/>
    </location>
</feature>
<dbReference type="InterPro" id="IPR035956">
    <property type="entry name" value="RimP_N_sf"/>
</dbReference>
<feature type="domain" description="Ribosome maturation factor RimP C-terminal" evidence="6">
    <location>
        <begin position="85"/>
        <end position="152"/>
    </location>
</feature>
<dbReference type="GO" id="GO:0006412">
    <property type="term" value="P:translation"/>
    <property type="evidence" value="ECO:0007669"/>
    <property type="project" value="TreeGrafter"/>
</dbReference>
<comment type="subcellular location">
    <subcellularLocation>
        <location evidence="3">Cytoplasm</location>
    </subcellularLocation>
</comment>
<dbReference type="InterPro" id="IPR036847">
    <property type="entry name" value="RimP_C_sf"/>
</dbReference>
<evidence type="ECO:0000256" key="2">
    <source>
        <dbReference type="ARBA" id="ARBA00022517"/>
    </source>
</evidence>
<dbReference type="CDD" id="cd01734">
    <property type="entry name" value="YlxS_C"/>
    <property type="match status" value="1"/>
</dbReference>
<evidence type="ECO:0000256" key="4">
    <source>
        <dbReference type="SAM" id="MobiDB-lite"/>
    </source>
</evidence>
<dbReference type="OrthoDB" id="9805006at2"/>
<gene>
    <name evidence="3" type="primary">rimP</name>
    <name evidence="7" type="ORF">SAMN05421508_102233</name>
</gene>
<dbReference type="PANTHER" id="PTHR33867">
    <property type="entry name" value="RIBOSOME MATURATION FACTOR RIMP"/>
    <property type="match status" value="1"/>
</dbReference>
<evidence type="ECO:0000259" key="5">
    <source>
        <dbReference type="Pfam" id="PF02576"/>
    </source>
</evidence>
<keyword evidence="2 3" id="KW-0690">Ribosome biogenesis</keyword>
<dbReference type="RefSeq" id="WP_097277998.1">
    <property type="nucleotide sequence ID" value="NZ_OCNJ01000002.1"/>
</dbReference>
<dbReference type="AlphaFoldDB" id="A0A286G968"/>
<keyword evidence="8" id="KW-1185">Reference proteome</keyword>